<name>A0ACB9RXU2_9MYRT</name>
<sequence>MNTVKYSLASLFLITVVLLCPMDTAGKTVYIRNYLSGRKILSVHCKSGDDDLNLHTLPSGRGEWGFSFNPNIFGTTLFYCELSWMAGLNRVLTVYDDGKRWSSRNNLYWLINDDHYCLCYSAIERWGCWNW</sequence>
<organism evidence="1 2">
    <name type="scientific">Melastoma candidum</name>
    <dbReference type="NCBI Taxonomy" id="119954"/>
    <lineage>
        <taxon>Eukaryota</taxon>
        <taxon>Viridiplantae</taxon>
        <taxon>Streptophyta</taxon>
        <taxon>Embryophyta</taxon>
        <taxon>Tracheophyta</taxon>
        <taxon>Spermatophyta</taxon>
        <taxon>Magnoliopsida</taxon>
        <taxon>eudicotyledons</taxon>
        <taxon>Gunneridae</taxon>
        <taxon>Pentapetalae</taxon>
        <taxon>rosids</taxon>
        <taxon>malvids</taxon>
        <taxon>Myrtales</taxon>
        <taxon>Melastomataceae</taxon>
        <taxon>Melastomatoideae</taxon>
        <taxon>Melastomateae</taxon>
        <taxon>Melastoma</taxon>
    </lineage>
</organism>
<keyword evidence="2" id="KW-1185">Reference proteome</keyword>
<proteinExistence type="predicted"/>
<gene>
    <name evidence="1" type="ORF">MLD38_006896</name>
</gene>
<evidence type="ECO:0000313" key="1">
    <source>
        <dbReference type="EMBL" id="KAI4380737.1"/>
    </source>
</evidence>
<evidence type="ECO:0000313" key="2">
    <source>
        <dbReference type="Proteomes" id="UP001057402"/>
    </source>
</evidence>
<comment type="caution">
    <text evidence="1">The sequence shown here is derived from an EMBL/GenBank/DDBJ whole genome shotgun (WGS) entry which is preliminary data.</text>
</comment>
<reference evidence="2" key="1">
    <citation type="journal article" date="2023" name="Front. Plant Sci.">
        <title>Chromosomal-level genome assembly of Melastoma candidum provides insights into trichome evolution.</title>
        <authorList>
            <person name="Zhong Y."/>
            <person name="Wu W."/>
            <person name="Sun C."/>
            <person name="Zou P."/>
            <person name="Liu Y."/>
            <person name="Dai S."/>
            <person name="Zhou R."/>
        </authorList>
    </citation>
    <scope>NUCLEOTIDE SEQUENCE [LARGE SCALE GENOMIC DNA]</scope>
</reference>
<dbReference type="EMBL" id="CM042882">
    <property type="protein sequence ID" value="KAI4380737.1"/>
    <property type="molecule type" value="Genomic_DNA"/>
</dbReference>
<accession>A0ACB9RXU2</accession>
<dbReference type="Proteomes" id="UP001057402">
    <property type="component" value="Chromosome 3"/>
</dbReference>
<protein>
    <submittedName>
        <fullName evidence="1">Uncharacterized protein</fullName>
    </submittedName>
</protein>